<evidence type="ECO:0000313" key="2">
    <source>
        <dbReference type="EMBL" id="SCZ54510.1"/>
    </source>
</evidence>
<dbReference type="EMBL" id="FMWG01000002">
    <property type="protein sequence ID" value="SCZ54510.1"/>
    <property type="molecule type" value="Genomic_DNA"/>
</dbReference>
<dbReference type="OrthoDB" id="8420894at2"/>
<keyword evidence="3" id="KW-1185">Reference proteome</keyword>
<evidence type="ECO:0000313" key="3">
    <source>
        <dbReference type="Proteomes" id="UP000198767"/>
    </source>
</evidence>
<proteinExistence type="predicted"/>
<accession>A0A1G5PZ55</accession>
<gene>
    <name evidence="2" type="ORF">SAMN04488118_102302</name>
</gene>
<dbReference type="Proteomes" id="UP000198767">
    <property type="component" value="Unassembled WGS sequence"/>
</dbReference>
<evidence type="ECO:0000256" key="1">
    <source>
        <dbReference type="SAM" id="MobiDB-lite"/>
    </source>
</evidence>
<reference evidence="2 3" key="1">
    <citation type="submission" date="2016-10" db="EMBL/GenBank/DDBJ databases">
        <authorList>
            <person name="de Groot N.N."/>
        </authorList>
    </citation>
    <scope>NUCLEOTIDE SEQUENCE [LARGE SCALE GENOMIC DNA]</scope>
    <source>
        <strain evidence="2 3">U95</strain>
    </source>
</reference>
<dbReference type="AlphaFoldDB" id="A0A1G5PZ55"/>
<sequence length="351" mass="39608">MSHIRIRFDVPNHYMNVNAFIASAQSTQRTLDALNAELFDGQLDLELVVCAPESGSVRQVLRVVVKGAKFIGVSAIGIYGTFWSAVELLETDIAKDVIKELTGKAPAQIAVEFAREYKERSEHANGAAEQQELEKKAVEIACQHVATVLSEASSSILAAPREKLEQLEISESAKFAFTDAQAELFEKCIDDTSIASIDFEEKDLPPIPRNEFPQRALRPRRPTEEKEDEDEWVVSLDTFLVTSPNLEELDQHIRKWKGKNSADKIRLFTVEDKEFWNMLHRKEISFSENTELVVQVASRFLDGRVKETKVLRVLKFEGMEIAQPIDENGLRAILGELKPYGKNDGFGHLLH</sequence>
<name>A0A1G5PZ55_9RHOB</name>
<feature type="region of interest" description="Disordered" evidence="1">
    <location>
        <begin position="208"/>
        <end position="228"/>
    </location>
</feature>
<dbReference type="RefSeq" id="WP_090216547.1">
    <property type="nucleotide sequence ID" value="NZ_FMWG01000002.1"/>
</dbReference>
<protein>
    <submittedName>
        <fullName evidence="2">Uncharacterized protein</fullName>
    </submittedName>
</protein>
<organism evidence="2 3">
    <name type="scientific">Epibacterium ulvae</name>
    <dbReference type="NCBI Taxonomy" id="1156985"/>
    <lineage>
        <taxon>Bacteria</taxon>
        <taxon>Pseudomonadati</taxon>
        <taxon>Pseudomonadota</taxon>
        <taxon>Alphaproteobacteria</taxon>
        <taxon>Rhodobacterales</taxon>
        <taxon>Roseobacteraceae</taxon>
        <taxon>Epibacterium</taxon>
    </lineage>
</organism>